<gene>
    <name evidence="1" type="ORF">AMEX_G19378</name>
</gene>
<comment type="caution">
    <text evidence="1">The sequence shown here is derived from an EMBL/GenBank/DDBJ whole genome shotgun (WGS) entry which is preliminary data.</text>
</comment>
<evidence type="ECO:0000313" key="2">
    <source>
        <dbReference type="Proteomes" id="UP000752171"/>
    </source>
</evidence>
<sequence length="97" mass="10881">MIDSKKEPQELYHLNLQGGTSHAAENHLHVGRCLHCLLNHSKLGFLCCSNLNYSRLFSTCFHGALRPPQPSAVDLNKKRGTPRPLYLVSAVRPPQLH</sequence>
<dbReference type="EMBL" id="JAICCE010000016">
    <property type="protein sequence ID" value="KAG9266728.1"/>
    <property type="molecule type" value="Genomic_DNA"/>
</dbReference>
<organism evidence="1 2">
    <name type="scientific">Astyanax mexicanus</name>
    <name type="common">Blind cave fish</name>
    <name type="synonym">Astyanax fasciatus mexicanus</name>
    <dbReference type="NCBI Taxonomy" id="7994"/>
    <lineage>
        <taxon>Eukaryota</taxon>
        <taxon>Metazoa</taxon>
        <taxon>Chordata</taxon>
        <taxon>Craniata</taxon>
        <taxon>Vertebrata</taxon>
        <taxon>Euteleostomi</taxon>
        <taxon>Actinopterygii</taxon>
        <taxon>Neopterygii</taxon>
        <taxon>Teleostei</taxon>
        <taxon>Ostariophysi</taxon>
        <taxon>Characiformes</taxon>
        <taxon>Characoidei</taxon>
        <taxon>Acestrorhamphidae</taxon>
        <taxon>Acestrorhamphinae</taxon>
        <taxon>Astyanax</taxon>
    </lineage>
</organism>
<evidence type="ECO:0000313" key="1">
    <source>
        <dbReference type="EMBL" id="KAG9266728.1"/>
    </source>
</evidence>
<dbReference type="Proteomes" id="UP000752171">
    <property type="component" value="Unassembled WGS sequence"/>
</dbReference>
<reference evidence="1 2" key="1">
    <citation type="submission" date="2021-07" db="EMBL/GenBank/DDBJ databases">
        <authorList>
            <person name="Imarazene B."/>
            <person name="Zahm M."/>
            <person name="Klopp C."/>
            <person name="Cabau C."/>
            <person name="Beille S."/>
            <person name="Jouanno E."/>
            <person name="Castinel A."/>
            <person name="Lluch J."/>
            <person name="Gil L."/>
            <person name="Kuchtly C."/>
            <person name="Lopez Roques C."/>
            <person name="Donnadieu C."/>
            <person name="Parrinello H."/>
            <person name="Journot L."/>
            <person name="Du K."/>
            <person name="Schartl M."/>
            <person name="Retaux S."/>
            <person name="Guiguen Y."/>
        </authorList>
    </citation>
    <scope>NUCLEOTIDE SEQUENCE [LARGE SCALE GENOMIC DNA]</scope>
    <source>
        <strain evidence="1">Pach_M1</strain>
        <tissue evidence="1">Testis</tissue>
    </source>
</reference>
<proteinExistence type="predicted"/>
<dbReference type="AlphaFoldDB" id="A0A8T2L453"/>
<protein>
    <submittedName>
        <fullName evidence="1">Uncharacterized protein</fullName>
    </submittedName>
</protein>
<name>A0A8T2L453_ASTMX</name>
<accession>A0A8T2L453</accession>